<keyword evidence="1" id="KW-0800">Toxin</keyword>
<name>A0AAU9WCG1_9CNID</name>
<feature type="non-terminal residue" evidence="5">
    <location>
        <position position="1"/>
    </location>
</feature>
<dbReference type="Pfam" id="PF01607">
    <property type="entry name" value="CBM_14"/>
    <property type="match status" value="1"/>
</dbReference>
<dbReference type="Gene3D" id="2.170.140.10">
    <property type="entry name" value="Chitin binding domain"/>
    <property type="match status" value="1"/>
</dbReference>
<dbReference type="GO" id="GO:0005576">
    <property type="term" value="C:extracellular region"/>
    <property type="evidence" value="ECO:0007669"/>
    <property type="project" value="InterPro"/>
</dbReference>
<evidence type="ECO:0000256" key="1">
    <source>
        <dbReference type="ARBA" id="ARBA00022656"/>
    </source>
</evidence>
<evidence type="ECO:0000313" key="5">
    <source>
        <dbReference type="EMBL" id="CAH3110044.1"/>
    </source>
</evidence>
<dbReference type="SUPFAM" id="SSF57625">
    <property type="entry name" value="Invertebrate chitin-binding proteins"/>
    <property type="match status" value="1"/>
</dbReference>
<dbReference type="GO" id="GO:0090729">
    <property type="term" value="F:toxin activity"/>
    <property type="evidence" value="ECO:0007669"/>
    <property type="project" value="UniProtKB-KW"/>
</dbReference>
<proteinExistence type="predicted"/>
<dbReference type="EMBL" id="CALNXJ010000012">
    <property type="protein sequence ID" value="CAH3110044.1"/>
    <property type="molecule type" value="Genomic_DNA"/>
</dbReference>
<evidence type="ECO:0000259" key="4">
    <source>
        <dbReference type="PROSITE" id="PS51670"/>
    </source>
</evidence>
<feature type="disulfide bond" evidence="2">
    <location>
        <begin position="236"/>
        <end position="270"/>
    </location>
</feature>
<evidence type="ECO:0000259" key="3">
    <source>
        <dbReference type="PROSITE" id="PS50940"/>
    </source>
</evidence>
<reference evidence="5 6" key="1">
    <citation type="submission" date="2022-05" db="EMBL/GenBank/DDBJ databases">
        <authorList>
            <consortium name="Genoscope - CEA"/>
            <person name="William W."/>
        </authorList>
    </citation>
    <scope>NUCLEOTIDE SEQUENCE [LARGE SCALE GENOMIC DNA]</scope>
</reference>
<sequence length="419" mass="45898">EEIKSCPPEVSGENCQFHCLDKAGPEVCHWRISNGHQCSAPYMQQDCAASCGIRGFCMTPSLKPSKLLTTPKPLVTGTSNASTTTHPAYLPVTTSDAKPLGKTSTVTLSSNATARKPAFAASVVTSNIRTNVTLSIGHVDSPNVINVRPVAPSRKFTNVTVSRAEQLKGVIDKLVTLSIYPKALFLVQDCKNENPICTLWSTMGKCKDMSRLMSKHCCATCKKVMDIPAPKVSLACKDNNIKCPFWALAGECSRDRIWMQGNCRKSCNQCGVCQDKEQKCADLALLGKCTEGDKRLVMLRDCPQSCGLCQVYDRYDYCPAWAAQGECKKSNWTWMRDNCPLSCSIPLSEVQFCGSVKDGNYPIPQICTGYVSCLGGVTRHKLCPSGTLFNPLKKFCDLPVNVRCLQEKDLTLKRNHLAG</sequence>
<dbReference type="SMART" id="SM00494">
    <property type="entry name" value="ChtBD2"/>
    <property type="match status" value="1"/>
</dbReference>
<dbReference type="Proteomes" id="UP001159428">
    <property type="component" value="Unassembled WGS sequence"/>
</dbReference>
<feature type="domain" description="ShKT" evidence="4">
    <location>
        <begin position="190"/>
        <end position="224"/>
    </location>
</feature>
<feature type="domain" description="ShKT" evidence="4">
    <location>
        <begin position="236"/>
        <end position="270"/>
    </location>
</feature>
<accession>A0AAU9WCG1</accession>
<dbReference type="Pfam" id="PF01549">
    <property type="entry name" value="ShK"/>
    <property type="match status" value="3"/>
</dbReference>
<feature type="domain" description="Chitin-binding type-2" evidence="3">
    <location>
        <begin position="350"/>
        <end position="406"/>
    </location>
</feature>
<feature type="disulfide bond" evidence="2">
    <location>
        <begin position="38"/>
        <end position="51"/>
    </location>
</feature>
<feature type="domain" description="ShKT" evidence="4">
    <location>
        <begin position="309"/>
        <end position="353"/>
    </location>
</feature>
<dbReference type="InterPro" id="IPR003582">
    <property type="entry name" value="ShKT_dom"/>
</dbReference>
<dbReference type="Gene3D" id="1.10.10.1940">
    <property type="match status" value="1"/>
</dbReference>
<evidence type="ECO:0000256" key="2">
    <source>
        <dbReference type="PROSITE-ProRule" id="PRU01005"/>
    </source>
</evidence>
<dbReference type="GO" id="GO:0008061">
    <property type="term" value="F:chitin binding"/>
    <property type="evidence" value="ECO:0007669"/>
    <property type="project" value="InterPro"/>
</dbReference>
<protein>
    <recommendedName>
        <fullName evidence="7">ShTK domain protein</fullName>
    </recommendedName>
</protein>
<evidence type="ECO:0008006" key="7">
    <source>
        <dbReference type="Google" id="ProtNLM"/>
    </source>
</evidence>
<dbReference type="PANTHER" id="PTHR21724:SF109">
    <property type="entry name" value="SHKT DOMAIN-CONTAINING PROTEIN"/>
    <property type="match status" value="1"/>
</dbReference>
<keyword evidence="6" id="KW-1185">Reference proteome</keyword>
<evidence type="ECO:0000313" key="6">
    <source>
        <dbReference type="Proteomes" id="UP001159428"/>
    </source>
</evidence>
<dbReference type="InterPro" id="IPR036508">
    <property type="entry name" value="Chitin-bd_dom_sf"/>
</dbReference>
<dbReference type="AlphaFoldDB" id="A0AAU9WCG1"/>
<feature type="domain" description="ShKT" evidence="4">
    <location>
        <begin position="19"/>
        <end position="57"/>
    </location>
</feature>
<organism evidence="5 6">
    <name type="scientific">Pocillopora meandrina</name>
    <dbReference type="NCBI Taxonomy" id="46732"/>
    <lineage>
        <taxon>Eukaryota</taxon>
        <taxon>Metazoa</taxon>
        <taxon>Cnidaria</taxon>
        <taxon>Anthozoa</taxon>
        <taxon>Hexacorallia</taxon>
        <taxon>Scleractinia</taxon>
        <taxon>Astrocoeniina</taxon>
        <taxon>Pocilloporidae</taxon>
        <taxon>Pocillopora</taxon>
    </lineage>
</organism>
<dbReference type="PROSITE" id="PS50940">
    <property type="entry name" value="CHIT_BIND_II"/>
    <property type="match status" value="1"/>
</dbReference>
<dbReference type="InterPro" id="IPR002557">
    <property type="entry name" value="Chitin-bd_dom"/>
</dbReference>
<comment type="caution">
    <text evidence="5">The sequence shown here is derived from an EMBL/GenBank/DDBJ whole genome shotgun (WGS) entry which is preliminary data.</text>
</comment>
<comment type="caution">
    <text evidence="2">Lacks conserved residue(s) required for the propagation of feature annotation.</text>
</comment>
<dbReference type="PROSITE" id="PS51670">
    <property type="entry name" value="SHKT"/>
    <property type="match status" value="4"/>
</dbReference>
<dbReference type="SMART" id="SM00254">
    <property type="entry name" value="ShKT"/>
    <property type="match status" value="5"/>
</dbReference>
<dbReference type="PANTHER" id="PTHR21724">
    <property type="entry name" value="SHKT DOMAIN-CONTAINING PROTEIN"/>
    <property type="match status" value="1"/>
</dbReference>
<keyword evidence="2" id="KW-1015">Disulfide bond</keyword>
<gene>
    <name evidence="5" type="ORF">PMEA_00004169</name>
</gene>